<feature type="transmembrane region" description="Helical" evidence="5">
    <location>
        <begin position="132"/>
        <end position="148"/>
    </location>
</feature>
<accession>A0A2Z4UEL6</accession>
<sequence length="151" mass="16175">MPFWIVAGMNLIMSALLGMAVLAGNFLYTVLPKSLPQWLGILLLTLLGMYRILGFFLKKEKNTGSIKLLTPGEGFILAFVLSADSLAAGIGTGLLQSGELLLAVGAFFAGIAMMKAGWFLGSRIQKTAKRDFSWISGVCLLLLALGIFCRA</sequence>
<dbReference type="OrthoDB" id="1650809at2"/>
<reference evidence="7" key="1">
    <citation type="submission" date="2018-06" db="EMBL/GenBank/DDBJ databases">
        <title>Description of Blautia argi sp. nov., a new anaerobic isolated from dog feces.</title>
        <authorList>
            <person name="Chang Y.-H."/>
            <person name="Paek J."/>
            <person name="Shin Y."/>
        </authorList>
    </citation>
    <scope>NUCLEOTIDE SEQUENCE [LARGE SCALE GENOMIC DNA]</scope>
    <source>
        <strain evidence="7">KCTC 15426</strain>
    </source>
</reference>
<feature type="transmembrane region" description="Helical" evidence="5">
    <location>
        <begin position="100"/>
        <end position="120"/>
    </location>
</feature>
<dbReference type="InterPro" id="IPR003810">
    <property type="entry name" value="Mntp/YtaF"/>
</dbReference>
<organism evidence="6 7">
    <name type="scientific">Blautia argi</name>
    <dbReference type="NCBI Taxonomy" id="1912897"/>
    <lineage>
        <taxon>Bacteria</taxon>
        <taxon>Bacillati</taxon>
        <taxon>Bacillota</taxon>
        <taxon>Clostridia</taxon>
        <taxon>Lachnospirales</taxon>
        <taxon>Lachnospiraceae</taxon>
        <taxon>Blautia</taxon>
    </lineage>
</organism>
<keyword evidence="1" id="KW-1003">Cell membrane</keyword>
<evidence type="ECO:0000256" key="1">
    <source>
        <dbReference type="ARBA" id="ARBA00022475"/>
    </source>
</evidence>
<keyword evidence="4 5" id="KW-0472">Membrane</keyword>
<evidence type="ECO:0000256" key="5">
    <source>
        <dbReference type="SAM" id="Phobius"/>
    </source>
</evidence>
<evidence type="ECO:0000256" key="4">
    <source>
        <dbReference type="ARBA" id="ARBA00023136"/>
    </source>
</evidence>
<name>A0A2Z4UEL6_9FIRM</name>
<keyword evidence="3 5" id="KW-1133">Transmembrane helix</keyword>
<dbReference type="AlphaFoldDB" id="A0A2Z4UEL6"/>
<dbReference type="PANTHER" id="PTHR35529:SF2">
    <property type="entry name" value="SPORULATION PROTEIN YTAF-RELATED"/>
    <property type="match status" value="1"/>
</dbReference>
<protein>
    <submittedName>
        <fullName evidence="6">Sporulation protein</fullName>
    </submittedName>
</protein>
<evidence type="ECO:0000256" key="2">
    <source>
        <dbReference type="ARBA" id="ARBA00022692"/>
    </source>
</evidence>
<feature type="transmembrane region" description="Helical" evidence="5">
    <location>
        <begin position="12"/>
        <end position="31"/>
    </location>
</feature>
<evidence type="ECO:0000313" key="6">
    <source>
        <dbReference type="EMBL" id="AWY99379.1"/>
    </source>
</evidence>
<feature type="transmembrane region" description="Helical" evidence="5">
    <location>
        <begin position="74"/>
        <end position="94"/>
    </location>
</feature>
<keyword evidence="7" id="KW-1185">Reference proteome</keyword>
<dbReference type="PANTHER" id="PTHR35529">
    <property type="entry name" value="MANGANESE EFFLUX PUMP MNTP-RELATED"/>
    <property type="match status" value="1"/>
</dbReference>
<dbReference type="KEGG" id="blau:DQQ01_03960"/>
<evidence type="ECO:0000313" key="7">
    <source>
        <dbReference type="Proteomes" id="UP000250003"/>
    </source>
</evidence>
<gene>
    <name evidence="6" type="ORF">DQQ01_03960</name>
</gene>
<keyword evidence="2 5" id="KW-0812">Transmembrane</keyword>
<dbReference type="Proteomes" id="UP000250003">
    <property type="component" value="Chromosome"/>
</dbReference>
<feature type="transmembrane region" description="Helical" evidence="5">
    <location>
        <begin position="37"/>
        <end position="53"/>
    </location>
</feature>
<dbReference type="EMBL" id="CP030280">
    <property type="protein sequence ID" value="AWY99379.1"/>
    <property type="molecule type" value="Genomic_DNA"/>
</dbReference>
<proteinExistence type="predicted"/>
<evidence type="ECO:0000256" key="3">
    <source>
        <dbReference type="ARBA" id="ARBA00022989"/>
    </source>
</evidence>
<dbReference type="Pfam" id="PF02659">
    <property type="entry name" value="Mntp"/>
    <property type="match status" value="1"/>
</dbReference>